<protein>
    <submittedName>
        <fullName evidence="2">MarR family winged helix-turn-helix transcriptional regulator</fullName>
    </submittedName>
</protein>
<evidence type="ECO:0000259" key="1">
    <source>
        <dbReference type="PROSITE" id="PS50995"/>
    </source>
</evidence>
<dbReference type="GeneID" id="31236577"/>
<reference evidence="3" key="1">
    <citation type="journal article" date="2019" name="Int. J. Syst. Evol. Microbiol.">
        <title>The Global Catalogue of Microorganisms (GCM) 10K type strain sequencing project: providing services to taxonomists for standard genome sequencing and annotation.</title>
        <authorList>
            <consortium name="The Broad Institute Genomics Platform"/>
            <consortium name="The Broad Institute Genome Sequencing Center for Infectious Disease"/>
            <person name="Wu L."/>
            <person name="Ma J."/>
        </authorList>
    </citation>
    <scope>NUCLEOTIDE SEQUENCE [LARGE SCALE GENOMIC DNA]</scope>
    <source>
        <strain evidence="3">ICMP 257</strain>
    </source>
</reference>
<dbReference type="PRINTS" id="PR00598">
    <property type="entry name" value="HTHMARR"/>
</dbReference>
<evidence type="ECO:0000313" key="3">
    <source>
        <dbReference type="Proteomes" id="UP001595908"/>
    </source>
</evidence>
<dbReference type="Gene3D" id="1.10.10.10">
    <property type="entry name" value="Winged helix-like DNA-binding domain superfamily/Winged helix DNA-binding domain"/>
    <property type="match status" value="1"/>
</dbReference>
<keyword evidence="3" id="KW-1185">Reference proteome</keyword>
<proteinExistence type="predicted"/>
<dbReference type="RefSeq" id="WP_244300341.1">
    <property type="nucleotide sequence ID" value="NZ_JBFAGR010000014.1"/>
</dbReference>
<accession>A0ABV9VCW0</accession>
<dbReference type="InterPro" id="IPR036390">
    <property type="entry name" value="WH_DNA-bd_sf"/>
</dbReference>
<dbReference type="InterPro" id="IPR000835">
    <property type="entry name" value="HTH_MarR-typ"/>
</dbReference>
<dbReference type="Pfam" id="PF12802">
    <property type="entry name" value="MarR_2"/>
    <property type="match status" value="1"/>
</dbReference>
<gene>
    <name evidence="2" type="ORF">ACFPL4_22130</name>
</gene>
<dbReference type="PANTHER" id="PTHR33164:SF43">
    <property type="entry name" value="HTH-TYPE TRANSCRIPTIONAL REPRESSOR YETL"/>
    <property type="match status" value="1"/>
</dbReference>
<dbReference type="SUPFAM" id="SSF46785">
    <property type="entry name" value="Winged helix' DNA-binding domain"/>
    <property type="match status" value="1"/>
</dbReference>
<comment type="caution">
    <text evidence="2">The sequence shown here is derived from an EMBL/GenBank/DDBJ whole genome shotgun (WGS) entry which is preliminary data.</text>
</comment>
<dbReference type="SMART" id="SM00347">
    <property type="entry name" value="HTH_MARR"/>
    <property type="match status" value="1"/>
</dbReference>
<sequence length="175" mass="19139">MRQQSSPGTAHEPLTAGVTPPSVLDLNAYLMYATGKAARRRLTDALTAHGLRLWHLTIMAMLDDAGRLSKGELASRLDMNQSDLTRTVTDLDAAGYVDCARDPSDRRRIEVALTPAGRRALARLNTDVSATEADLLAPLTHEERDRFSSLLRRVHTHLERERSGNGLAATAAERG</sequence>
<organism evidence="2 3">
    <name type="scientific">Streptomyces atroolivaceus</name>
    <dbReference type="NCBI Taxonomy" id="66869"/>
    <lineage>
        <taxon>Bacteria</taxon>
        <taxon>Bacillati</taxon>
        <taxon>Actinomycetota</taxon>
        <taxon>Actinomycetes</taxon>
        <taxon>Kitasatosporales</taxon>
        <taxon>Streptomycetaceae</taxon>
        <taxon>Streptomyces</taxon>
    </lineage>
</organism>
<dbReference type="InterPro" id="IPR036388">
    <property type="entry name" value="WH-like_DNA-bd_sf"/>
</dbReference>
<evidence type="ECO:0000313" key="2">
    <source>
        <dbReference type="EMBL" id="MFC4981022.1"/>
    </source>
</evidence>
<feature type="domain" description="HTH marR-type" evidence="1">
    <location>
        <begin position="27"/>
        <end position="156"/>
    </location>
</feature>
<dbReference type="Proteomes" id="UP001595908">
    <property type="component" value="Unassembled WGS sequence"/>
</dbReference>
<name>A0ABV9VCW0_STRAZ</name>
<dbReference type="EMBL" id="JBHSJE010000006">
    <property type="protein sequence ID" value="MFC4981022.1"/>
    <property type="molecule type" value="Genomic_DNA"/>
</dbReference>
<dbReference type="InterPro" id="IPR039422">
    <property type="entry name" value="MarR/SlyA-like"/>
</dbReference>
<dbReference type="PROSITE" id="PS50995">
    <property type="entry name" value="HTH_MARR_2"/>
    <property type="match status" value="1"/>
</dbReference>
<dbReference type="PANTHER" id="PTHR33164">
    <property type="entry name" value="TRANSCRIPTIONAL REGULATOR, MARR FAMILY"/>
    <property type="match status" value="1"/>
</dbReference>